<dbReference type="NCBIfam" id="NF000734">
    <property type="entry name" value="PRK00043.1-5"/>
    <property type="match status" value="1"/>
</dbReference>
<keyword evidence="5" id="KW-0460">Magnesium</keyword>
<dbReference type="GO" id="GO:0004789">
    <property type="term" value="F:thiamine-phosphate diphosphorylase activity"/>
    <property type="evidence" value="ECO:0007669"/>
    <property type="project" value="UniProtKB-EC"/>
</dbReference>
<comment type="caution">
    <text evidence="13">The sequence shown here is derived from an EMBL/GenBank/DDBJ whole genome shotgun (WGS) entry which is preliminary data.</text>
</comment>
<dbReference type="AlphaFoldDB" id="A0A1Q9AHZ9"/>
<evidence type="ECO:0000256" key="11">
    <source>
        <dbReference type="RuleBase" id="RU004253"/>
    </source>
</evidence>
<feature type="domain" description="Thiamine phosphate synthase/TenI" evidence="12">
    <location>
        <begin position="12"/>
        <end position="180"/>
    </location>
</feature>
<evidence type="ECO:0000256" key="9">
    <source>
        <dbReference type="ARBA" id="ARBA00047883"/>
    </source>
</evidence>
<evidence type="ECO:0000256" key="6">
    <source>
        <dbReference type="ARBA" id="ARBA00022977"/>
    </source>
</evidence>
<dbReference type="Pfam" id="PF02581">
    <property type="entry name" value="TMP-TENI"/>
    <property type="match status" value="1"/>
</dbReference>
<dbReference type="Gene3D" id="3.20.20.70">
    <property type="entry name" value="Aldolase class I"/>
    <property type="match status" value="1"/>
</dbReference>
<dbReference type="RefSeq" id="WP_075635385.1">
    <property type="nucleotide sequence ID" value="NZ_MKIO01000031.1"/>
</dbReference>
<dbReference type="EMBL" id="MKIO01000031">
    <property type="protein sequence ID" value="OLP54825.1"/>
    <property type="molecule type" value="Genomic_DNA"/>
</dbReference>
<reference evidence="13 14" key="1">
    <citation type="submission" date="2016-09" db="EMBL/GenBank/DDBJ databases">
        <title>Rhizobium sp. nov., a novel species isolated from the rice rhizosphere.</title>
        <authorList>
            <person name="Zhao J."/>
            <person name="Zhang X."/>
        </authorList>
    </citation>
    <scope>NUCLEOTIDE SEQUENCE [LARGE SCALE GENOMIC DNA]</scope>
    <source>
        <strain evidence="13 14">MH17</strain>
    </source>
</reference>
<gene>
    <name evidence="13" type="ORF">BJF92_13530</name>
</gene>
<dbReference type="SUPFAM" id="SSF51391">
    <property type="entry name" value="Thiamin phosphate synthase"/>
    <property type="match status" value="1"/>
</dbReference>
<dbReference type="InterPro" id="IPR034291">
    <property type="entry name" value="TMP_synthase"/>
</dbReference>
<evidence type="ECO:0000256" key="7">
    <source>
        <dbReference type="ARBA" id="ARBA00047334"/>
    </source>
</evidence>
<dbReference type="STRING" id="1672749.BJF92_13530"/>
<organism evidence="13 14">
    <name type="scientific">Xaviernesmea rhizosphaerae</name>
    <dbReference type="NCBI Taxonomy" id="1672749"/>
    <lineage>
        <taxon>Bacteria</taxon>
        <taxon>Pseudomonadati</taxon>
        <taxon>Pseudomonadota</taxon>
        <taxon>Alphaproteobacteria</taxon>
        <taxon>Hyphomicrobiales</taxon>
        <taxon>Rhizobiaceae</taxon>
        <taxon>Rhizobium/Agrobacterium group</taxon>
        <taxon>Xaviernesmea</taxon>
    </lineage>
</organism>
<keyword evidence="6 10" id="KW-0784">Thiamine biosynthesis</keyword>
<evidence type="ECO:0000256" key="8">
    <source>
        <dbReference type="ARBA" id="ARBA00047851"/>
    </source>
</evidence>
<accession>A0A1Q9AHZ9</accession>
<dbReference type="OrthoDB" id="9794842at2"/>
<proteinExistence type="inferred from homology"/>
<dbReference type="PANTHER" id="PTHR20857">
    <property type="entry name" value="THIAMINE-PHOSPHATE PYROPHOSPHORYLASE"/>
    <property type="match status" value="1"/>
</dbReference>
<evidence type="ECO:0000256" key="5">
    <source>
        <dbReference type="ARBA" id="ARBA00022842"/>
    </source>
</evidence>
<evidence type="ECO:0000256" key="4">
    <source>
        <dbReference type="ARBA" id="ARBA00022723"/>
    </source>
</evidence>
<comment type="cofactor">
    <cofactor evidence="1">
        <name>Mg(2+)</name>
        <dbReference type="ChEBI" id="CHEBI:18420"/>
    </cofactor>
</comment>
<keyword evidence="4" id="KW-0479">Metal-binding</keyword>
<dbReference type="GO" id="GO:0005737">
    <property type="term" value="C:cytoplasm"/>
    <property type="evidence" value="ECO:0007669"/>
    <property type="project" value="TreeGrafter"/>
</dbReference>
<dbReference type="Proteomes" id="UP000186143">
    <property type="component" value="Unassembled WGS sequence"/>
</dbReference>
<evidence type="ECO:0000256" key="2">
    <source>
        <dbReference type="ARBA" id="ARBA00005165"/>
    </source>
</evidence>
<dbReference type="CDD" id="cd00564">
    <property type="entry name" value="TMP_TenI"/>
    <property type="match status" value="1"/>
</dbReference>
<dbReference type="UniPathway" id="UPA00060">
    <property type="reaction ID" value="UER00141"/>
</dbReference>
<sequence length="213" mass="23311">MRLDPFYLIVDSADWIDRLIPLGVRLVQLRIKDRSEAEIAAEIRRAKATCAAHGATLVINDYWRLAIEEGCDWLHLGQEDLAEADLSAIRAAGLKLGLSTHDPAELSTALSARPDYVALGPVYPTILKAMRWAPQGLERIAEWRAEAGTVPLVAIGGLTVERLPGVFAQGADSAAVVTDITRNANPERRTLEWIAATQPYRAKAPHSEPEHHG</sequence>
<dbReference type="GO" id="GO:0009229">
    <property type="term" value="P:thiamine diphosphate biosynthetic process"/>
    <property type="evidence" value="ECO:0007669"/>
    <property type="project" value="UniProtKB-UniPathway"/>
</dbReference>
<comment type="catalytic activity">
    <reaction evidence="7 10">
        <text>4-methyl-5-(2-phosphooxyethyl)-thiazole + 4-amino-2-methyl-5-(diphosphooxymethyl)pyrimidine + H(+) = thiamine phosphate + diphosphate</text>
        <dbReference type="Rhea" id="RHEA:22328"/>
        <dbReference type="ChEBI" id="CHEBI:15378"/>
        <dbReference type="ChEBI" id="CHEBI:33019"/>
        <dbReference type="ChEBI" id="CHEBI:37575"/>
        <dbReference type="ChEBI" id="CHEBI:57841"/>
        <dbReference type="ChEBI" id="CHEBI:58296"/>
        <dbReference type="EC" id="2.5.1.3"/>
    </reaction>
</comment>
<evidence type="ECO:0000313" key="13">
    <source>
        <dbReference type="EMBL" id="OLP54825.1"/>
    </source>
</evidence>
<comment type="pathway">
    <text evidence="2 11">Cofactor biosynthesis; thiamine diphosphate biosynthesis; thiamine phosphate from 4-amino-2-methyl-5-diphosphomethylpyrimidine and 4-methyl-5-(2-phosphoethyl)-thiazole: step 1/1.</text>
</comment>
<dbReference type="InterPro" id="IPR036206">
    <property type="entry name" value="ThiamineP_synth_sf"/>
</dbReference>
<evidence type="ECO:0000256" key="3">
    <source>
        <dbReference type="ARBA" id="ARBA00022679"/>
    </source>
</evidence>
<evidence type="ECO:0000259" key="12">
    <source>
        <dbReference type="Pfam" id="PF02581"/>
    </source>
</evidence>
<evidence type="ECO:0000256" key="1">
    <source>
        <dbReference type="ARBA" id="ARBA00001946"/>
    </source>
</evidence>
<dbReference type="GO" id="GO:0009228">
    <property type="term" value="P:thiamine biosynthetic process"/>
    <property type="evidence" value="ECO:0007669"/>
    <property type="project" value="UniProtKB-KW"/>
</dbReference>
<dbReference type="EC" id="2.5.1.3" evidence="10"/>
<name>A0A1Q9AHZ9_9HYPH</name>
<comment type="catalytic activity">
    <reaction evidence="9 10">
        <text>2-[(2R,5Z)-2-carboxy-4-methylthiazol-5(2H)-ylidene]ethyl phosphate + 4-amino-2-methyl-5-(diphosphooxymethyl)pyrimidine + 2 H(+) = thiamine phosphate + CO2 + diphosphate</text>
        <dbReference type="Rhea" id="RHEA:47844"/>
        <dbReference type="ChEBI" id="CHEBI:15378"/>
        <dbReference type="ChEBI" id="CHEBI:16526"/>
        <dbReference type="ChEBI" id="CHEBI:33019"/>
        <dbReference type="ChEBI" id="CHEBI:37575"/>
        <dbReference type="ChEBI" id="CHEBI:57841"/>
        <dbReference type="ChEBI" id="CHEBI:62899"/>
        <dbReference type="EC" id="2.5.1.3"/>
    </reaction>
</comment>
<dbReference type="NCBIfam" id="TIGR00693">
    <property type="entry name" value="thiE"/>
    <property type="match status" value="1"/>
</dbReference>
<dbReference type="InterPro" id="IPR022998">
    <property type="entry name" value="ThiamineP_synth_TenI"/>
</dbReference>
<keyword evidence="3 10" id="KW-0808">Transferase</keyword>
<comment type="similarity">
    <text evidence="10">Belongs to the thiamine-phosphate synthase family.</text>
</comment>
<evidence type="ECO:0000256" key="10">
    <source>
        <dbReference type="RuleBase" id="RU003826"/>
    </source>
</evidence>
<protein>
    <recommendedName>
        <fullName evidence="10">Thiamine-phosphate synthase</fullName>
        <ecNumber evidence="10">2.5.1.3</ecNumber>
    </recommendedName>
    <alternativeName>
        <fullName evidence="10">Thiamine-phosphate pyrophosphorylase</fullName>
    </alternativeName>
</protein>
<comment type="catalytic activity">
    <reaction evidence="8 10">
        <text>2-(2-carboxy-4-methylthiazol-5-yl)ethyl phosphate + 4-amino-2-methyl-5-(diphosphooxymethyl)pyrimidine + 2 H(+) = thiamine phosphate + CO2 + diphosphate</text>
        <dbReference type="Rhea" id="RHEA:47848"/>
        <dbReference type="ChEBI" id="CHEBI:15378"/>
        <dbReference type="ChEBI" id="CHEBI:16526"/>
        <dbReference type="ChEBI" id="CHEBI:33019"/>
        <dbReference type="ChEBI" id="CHEBI:37575"/>
        <dbReference type="ChEBI" id="CHEBI:57841"/>
        <dbReference type="ChEBI" id="CHEBI:62890"/>
        <dbReference type="EC" id="2.5.1.3"/>
    </reaction>
</comment>
<dbReference type="GO" id="GO:0046872">
    <property type="term" value="F:metal ion binding"/>
    <property type="evidence" value="ECO:0007669"/>
    <property type="project" value="UniProtKB-KW"/>
</dbReference>
<dbReference type="PANTHER" id="PTHR20857:SF15">
    <property type="entry name" value="THIAMINE-PHOSPHATE SYNTHASE"/>
    <property type="match status" value="1"/>
</dbReference>
<dbReference type="InterPro" id="IPR013785">
    <property type="entry name" value="Aldolase_TIM"/>
</dbReference>
<evidence type="ECO:0000313" key="14">
    <source>
        <dbReference type="Proteomes" id="UP000186143"/>
    </source>
</evidence>